<dbReference type="InterPro" id="IPR013525">
    <property type="entry name" value="ABC2_TM"/>
</dbReference>
<dbReference type="Proteomes" id="UP001431449">
    <property type="component" value="Unassembled WGS sequence"/>
</dbReference>
<proteinExistence type="predicted"/>
<feature type="transmembrane region" description="Helical" evidence="5">
    <location>
        <begin position="354"/>
        <end position="373"/>
    </location>
</feature>
<keyword evidence="2 5" id="KW-0812">Transmembrane</keyword>
<evidence type="ECO:0000313" key="7">
    <source>
        <dbReference type="EMBL" id="MCK7595433.1"/>
    </source>
</evidence>
<evidence type="ECO:0000259" key="6">
    <source>
        <dbReference type="Pfam" id="PF12698"/>
    </source>
</evidence>
<name>A0ABT0GLL4_9GAMM</name>
<evidence type="ECO:0000256" key="3">
    <source>
        <dbReference type="ARBA" id="ARBA00022989"/>
    </source>
</evidence>
<evidence type="ECO:0000256" key="1">
    <source>
        <dbReference type="ARBA" id="ARBA00004141"/>
    </source>
</evidence>
<evidence type="ECO:0000256" key="4">
    <source>
        <dbReference type="ARBA" id="ARBA00023136"/>
    </source>
</evidence>
<comment type="caution">
    <text evidence="7">The sequence shown here is derived from an EMBL/GenBank/DDBJ whole genome shotgun (WGS) entry which is preliminary data.</text>
</comment>
<evidence type="ECO:0000256" key="5">
    <source>
        <dbReference type="SAM" id="Phobius"/>
    </source>
</evidence>
<feature type="domain" description="ABC-2 type transporter transmembrane" evidence="6">
    <location>
        <begin position="19"/>
        <end position="429"/>
    </location>
</feature>
<feature type="transmembrane region" description="Helical" evidence="5">
    <location>
        <begin position="409"/>
        <end position="429"/>
    </location>
</feature>
<comment type="subcellular location">
    <subcellularLocation>
        <location evidence="1">Membrane</location>
        <topology evidence="1">Multi-pass membrane protein</topology>
    </subcellularLocation>
</comment>
<feature type="transmembrane region" description="Helical" evidence="5">
    <location>
        <begin position="294"/>
        <end position="316"/>
    </location>
</feature>
<dbReference type="PANTHER" id="PTHR43471:SF3">
    <property type="entry name" value="ABC TRANSPORTER PERMEASE PROTEIN NATB"/>
    <property type="match status" value="1"/>
</dbReference>
<protein>
    <submittedName>
        <fullName evidence="7">ABC transporter permease</fullName>
    </submittedName>
</protein>
<dbReference type="PANTHER" id="PTHR43471">
    <property type="entry name" value="ABC TRANSPORTER PERMEASE"/>
    <property type="match status" value="1"/>
</dbReference>
<dbReference type="EMBL" id="JALNMH010000018">
    <property type="protein sequence ID" value="MCK7595433.1"/>
    <property type="molecule type" value="Genomic_DNA"/>
</dbReference>
<keyword evidence="3 5" id="KW-1133">Transmembrane helix</keyword>
<gene>
    <name evidence="7" type="ORF">M0G41_17375</name>
</gene>
<accession>A0ABT0GLL4</accession>
<reference evidence="7" key="1">
    <citation type="submission" date="2022-04" db="EMBL/GenBank/DDBJ databases">
        <title>Lysobacter sp. CAU 1642 isolated from sea sand.</title>
        <authorList>
            <person name="Kim W."/>
        </authorList>
    </citation>
    <scope>NUCLEOTIDE SEQUENCE</scope>
    <source>
        <strain evidence="7">CAU 1642</strain>
    </source>
</reference>
<feature type="transmembrane region" description="Helical" evidence="5">
    <location>
        <begin position="322"/>
        <end position="342"/>
    </location>
</feature>
<dbReference type="Pfam" id="PF12698">
    <property type="entry name" value="ABC2_membrane_3"/>
    <property type="match status" value="1"/>
</dbReference>
<organism evidence="7 8">
    <name type="scientific">Pseudomarimonas salicorniae</name>
    <dbReference type="NCBI Taxonomy" id="2933270"/>
    <lineage>
        <taxon>Bacteria</taxon>
        <taxon>Pseudomonadati</taxon>
        <taxon>Pseudomonadota</taxon>
        <taxon>Gammaproteobacteria</taxon>
        <taxon>Lysobacterales</taxon>
        <taxon>Lysobacteraceae</taxon>
        <taxon>Pseudomarimonas</taxon>
    </lineage>
</organism>
<keyword evidence="8" id="KW-1185">Reference proteome</keyword>
<sequence>MNKILQIALREFLATVMTKGFLFGILITPLLIGAMILLLPLLIQDRAPRVEGRVVVFDAGGQVIEGLRAQLAPAAFAERRVALQRRIDAVMPGSVRELSGQTGSGAMRDAMDQALGEVPQLHIERITDREALDAARARLADEDSALAVVVVHENAVRAAAGGELGHYDLFIRDRLDDRLLDELREAAKSAIVEARLAARALDAAEIRALTRVPRVSAVKVGAEGEKSSNEIASRLLPMAFMILILISVMTAGQQLMTSTIEEKSSRVVELLLAAVSPTQLMAGKILGQLAVGSLTLILYGGLGLVALASFAALGLIDAWMLFYLVVFFLIACVVLAALMAAIGAAVNELREAQALLTPVILVVMLPMMLWMPISRDPNSTFATVLSMLPPVNPFVMILRMTSSVPPPAWQVWLSIAIGIGSVFAAIWFAGKVFRIGLLMHGKPPNLRTLWRWVRMA</sequence>
<evidence type="ECO:0000256" key="2">
    <source>
        <dbReference type="ARBA" id="ARBA00022692"/>
    </source>
</evidence>
<evidence type="ECO:0000313" key="8">
    <source>
        <dbReference type="Proteomes" id="UP001431449"/>
    </source>
</evidence>
<keyword evidence="4 5" id="KW-0472">Membrane</keyword>
<feature type="transmembrane region" description="Helical" evidence="5">
    <location>
        <begin position="20"/>
        <end position="43"/>
    </location>
</feature>
<dbReference type="RefSeq" id="WP_248211382.1">
    <property type="nucleotide sequence ID" value="NZ_JALNMH010000018.1"/>
</dbReference>